<feature type="region of interest" description="Disordered" evidence="1">
    <location>
        <begin position="44"/>
        <end position="66"/>
    </location>
</feature>
<evidence type="ECO:0000313" key="2">
    <source>
        <dbReference type="EMBL" id="MPC16548.1"/>
    </source>
</evidence>
<keyword evidence="3" id="KW-1185">Reference proteome</keyword>
<feature type="compositionally biased region" description="Basic and acidic residues" evidence="1">
    <location>
        <begin position="45"/>
        <end position="55"/>
    </location>
</feature>
<evidence type="ECO:0000313" key="3">
    <source>
        <dbReference type="Proteomes" id="UP000324222"/>
    </source>
</evidence>
<evidence type="ECO:0000256" key="1">
    <source>
        <dbReference type="SAM" id="MobiDB-lite"/>
    </source>
</evidence>
<comment type="caution">
    <text evidence="2">The sequence shown here is derived from an EMBL/GenBank/DDBJ whole genome shotgun (WGS) entry which is preliminary data.</text>
</comment>
<accession>A0A5B7D4Q2</accession>
<dbReference type="EMBL" id="VSRR010000515">
    <property type="protein sequence ID" value="MPC16548.1"/>
    <property type="molecule type" value="Genomic_DNA"/>
</dbReference>
<sequence length="66" mass="7579">MRSEWWSGQDRRLKILPPQTSAGFPLTPLRQARYEFYLAILGPDKNGRSSQREGGVRSQQKGSCQR</sequence>
<proteinExistence type="predicted"/>
<protein>
    <submittedName>
        <fullName evidence="2">Uncharacterized protein</fullName>
    </submittedName>
</protein>
<gene>
    <name evidence="2" type="ORF">E2C01_009377</name>
</gene>
<organism evidence="2 3">
    <name type="scientific">Portunus trituberculatus</name>
    <name type="common">Swimming crab</name>
    <name type="synonym">Neptunus trituberculatus</name>
    <dbReference type="NCBI Taxonomy" id="210409"/>
    <lineage>
        <taxon>Eukaryota</taxon>
        <taxon>Metazoa</taxon>
        <taxon>Ecdysozoa</taxon>
        <taxon>Arthropoda</taxon>
        <taxon>Crustacea</taxon>
        <taxon>Multicrustacea</taxon>
        <taxon>Malacostraca</taxon>
        <taxon>Eumalacostraca</taxon>
        <taxon>Eucarida</taxon>
        <taxon>Decapoda</taxon>
        <taxon>Pleocyemata</taxon>
        <taxon>Brachyura</taxon>
        <taxon>Eubrachyura</taxon>
        <taxon>Portunoidea</taxon>
        <taxon>Portunidae</taxon>
        <taxon>Portuninae</taxon>
        <taxon>Portunus</taxon>
    </lineage>
</organism>
<dbReference type="AlphaFoldDB" id="A0A5B7D4Q2"/>
<dbReference type="Proteomes" id="UP000324222">
    <property type="component" value="Unassembled WGS sequence"/>
</dbReference>
<feature type="compositionally biased region" description="Polar residues" evidence="1">
    <location>
        <begin position="57"/>
        <end position="66"/>
    </location>
</feature>
<reference evidence="2 3" key="1">
    <citation type="submission" date="2019-05" db="EMBL/GenBank/DDBJ databases">
        <title>Another draft genome of Portunus trituberculatus and its Hox gene families provides insights of decapod evolution.</title>
        <authorList>
            <person name="Jeong J.-H."/>
            <person name="Song I."/>
            <person name="Kim S."/>
            <person name="Choi T."/>
            <person name="Kim D."/>
            <person name="Ryu S."/>
            <person name="Kim W."/>
        </authorList>
    </citation>
    <scope>NUCLEOTIDE SEQUENCE [LARGE SCALE GENOMIC DNA]</scope>
    <source>
        <tissue evidence="2">Muscle</tissue>
    </source>
</reference>
<name>A0A5B7D4Q2_PORTR</name>